<dbReference type="EMBL" id="CP035108">
    <property type="protein sequence ID" value="QAR33951.1"/>
    <property type="molecule type" value="Genomic_DNA"/>
</dbReference>
<dbReference type="GO" id="GO:0005829">
    <property type="term" value="C:cytosol"/>
    <property type="evidence" value="ECO:0007669"/>
    <property type="project" value="TreeGrafter"/>
</dbReference>
<name>A0A3R5Y834_9BACT</name>
<dbReference type="PANTHER" id="PTHR10192">
    <property type="entry name" value="MOLYBDOPTERIN BIOSYNTHESIS PROTEIN"/>
    <property type="match status" value="1"/>
</dbReference>
<dbReference type="Pfam" id="PF00994">
    <property type="entry name" value="MoCF_biosynth"/>
    <property type="match status" value="1"/>
</dbReference>
<dbReference type="RefSeq" id="WP_128467236.1">
    <property type="nucleotide sequence ID" value="NZ_CP035108.1"/>
</dbReference>
<keyword evidence="1" id="KW-0501">Molybdenum cofactor biosynthesis</keyword>
<dbReference type="InterPro" id="IPR036425">
    <property type="entry name" value="MoaB/Mog-like_dom_sf"/>
</dbReference>
<keyword evidence="4" id="KW-1185">Reference proteome</keyword>
<organism evidence="3 4">
    <name type="scientific">Geovibrio thiophilus</name>
    <dbReference type="NCBI Taxonomy" id="139438"/>
    <lineage>
        <taxon>Bacteria</taxon>
        <taxon>Pseudomonadati</taxon>
        <taxon>Deferribacterota</taxon>
        <taxon>Deferribacteres</taxon>
        <taxon>Deferribacterales</taxon>
        <taxon>Geovibrionaceae</taxon>
        <taxon>Geovibrio</taxon>
    </lineage>
</organism>
<dbReference type="KEGG" id="gtl:EP073_11215"/>
<dbReference type="SMART" id="SM00852">
    <property type="entry name" value="MoCF_biosynth"/>
    <property type="match status" value="1"/>
</dbReference>
<dbReference type="AlphaFoldDB" id="A0A3R5Y834"/>
<dbReference type="InterPro" id="IPR038987">
    <property type="entry name" value="MoeA-like"/>
</dbReference>
<dbReference type="Proteomes" id="UP000287502">
    <property type="component" value="Chromosome"/>
</dbReference>
<comment type="similarity">
    <text evidence="1">Belongs to the MoeA family.</text>
</comment>
<proteinExistence type="inferred from homology"/>
<dbReference type="EC" id="2.10.1.1" evidence="1"/>
<dbReference type="GO" id="GO:0006777">
    <property type="term" value="P:Mo-molybdopterin cofactor biosynthetic process"/>
    <property type="evidence" value="ECO:0007669"/>
    <property type="project" value="UniProtKB-UniRule"/>
</dbReference>
<accession>A0A3R5Y834</accession>
<evidence type="ECO:0000313" key="4">
    <source>
        <dbReference type="Proteomes" id="UP000287502"/>
    </source>
</evidence>
<protein>
    <recommendedName>
        <fullName evidence="1">Molybdopterin molybdenumtransferase</fullName>
        <ecNumber evidence="1">2.10.1.1</ecNumber>
    </recommendedName>
</protein>
<evidence type="ECO:0000256" key="1">
    <source>
        <dbReference type="RuleBase" id="RU365090"/>
    </source>
</evidence>
<comment type="pathway">
    <text evidence="1">Cofactor biosynthesis; molybdopterin biosynthesis.</text>
</comment>
<keyword evidence="1" id="KW-0479">Metal-binding</keyword>
<sequence>MKKISIDNAEGQVLAYDITEVSLEKKIKNRAFKRGHVIRAGDIEYMKNLGRRNIFVMDGNDTDVHEDDAARIAAPLAAGENITYDKETSEGKVSFYAETDGIFHVDREKLLAVNSLEIPSMPTLHDGFPVKKGAQVAAFRIIPLVCSEELMNSVRGILEKPILSVNPYKITKACILVTGNEVYEGRIKEGFIPKLSAKLNALGVEVVATAIAPDEKEHITGELRKMLEVTDLVLTTGGTSVDPDDVTTDAIKDAGVRIVCKGNPIQPGNNCSIGYIGEKTVVCVPAAALFFHATALDIYLPKILAKETITKEYIANSGHGGLCHFCEKCHYPVCPFGRGGL</sequence>
<gene>
    <name evidence="3" type="ORF">EP073_11215</name>
</gene>
<reference evidence="3 4" key="1">
    <citation type="submission" date="2019-01" db="EMBL/GenBank/DDBJ databases">
        <title>Geovibrio thiophilus DSM 11263, complete genome.</title>
        <authorList>
            <person name="Spring S."/>
            <person name="Bunk B."/>
            <person name="Sproer C."/>
        </authorList>
    </citation>
    <scope>NUCLEOTIDE SEQUENCE [LARGE SCALE GENOMIC DNA]</scope>
    <source>
        <strain evidence="3 4">DSM 11263</strain>
    </source>
</reference>
<comment type="cofactor">
    <cofactor evidence="1">
        <name>Mg(2+)</name>
        <dbReference type="ChEBI" id="CHEBI:18420"/>
    </cofactor>
</comment>
<keyword evidence="1" id="KW-0460">Magnesium</keyword>
<feature type="domain" description="MoaB/Mog" evidence="2">
    <location>
        <begin position="174"/>
        <end position="306"/>
    </location>
</feature>
<dbReference type="CDD" id="cd03522">
    <property type="entry name" value="MoeA_like"/>
    <property type="match status" value="1"/>
</dbReference>
<dbReference type="GO" id="GO:0061599">
    <property type="term" value="F:molybdopterin molybdotransferase activity"/>
    <property type="evidence" value="ECO:0007669"/>
    <property type="project" value="UniProtKB-UniRule"/>
</dbReference>
<keyword evidence="1" id="KW-0808">Transferase</keyword>
<dbReference type="PANTHER" id="PTHR10192:SF28">
    <property type="entry name" value="MOLYBDOPTERIN MOLYBDENUMTRANSFERASE"/>
    <property type="match status" value="1"/>
</dbReference>
<comment type="function">
    <text evidence="1">Catalyzes the insertion of molybdate into adenylated molybdopterin with the concomitant release of AMP.</text>
</comment>
<dbReference type="GO" id="GO:0046872">
    <property type="term" value="F:metal ion binding"/>
    <property type="evidence" value="ECO:0007669"/>
    <property type="project" value="UniProtKB-UniRule"/>
</dbReference>
<dbReference type="OrthoDB" id="9767940at2"/>
<evidence type="ECO:0000259" key="2">
    <source>
        <dbReference type="SMART" id="SM00852"/>
    </source>
</evidence>
<dbReference type="SUPFAM" id="SSF53218">
    <property type="entry name" value="Molybdenum cofactor biosynthesis proteins"/>
    <property type="match status" value="1"/>
</dbReference>
<dbReference type="Gene3D" id="3.40.980.10">
    <property type="entry name" value="MoaB/Mog-like domain"/>
    <property type="match status" value="1"/>
</dbReference>
<dbReference type="InterPro" id="IPR001453">
    <property type="entry name" value="MoaB/Mog_dom"/>
</dbReference>
<comment type="catalytic activity">
    <reaction evidence="1">
        <text>adenylyl-molybdopterin + molybdate = Mo-molybdopterin + AMP + H(+)</text>
        <dbReference type="Rhea" id="RHEA:35047"/>
        <dbReference type="ChEBI" id="CHEBI:15378"/>
        <dbReference type="ChEBI" id="CHEBI:36264"/>
        <dbReference type="ChEBI" id="CHEBI:62727"/>
        <dbReference type="ChEBI" id="CHEBI:71302"/>
        <dbReference type="ChEBI" id="CHEBI:456215"/>
    </reaction>
</comment>
<dbReference type="UniPathway" id="UPA00344"/>
<evidence type="ECO:0000313" key="3">
    <source>
        <dbReference type="EMBL" id="QAR33951.1"/>
    </source>
</evidence>
<keyword evidence="1" id="KW-0500">Molybdenum</keyword>